<keyword evidence="1" id="KW-1133">Transmembrane helix</keyword>
<accession>A0A9D2D1X6</accession>
<gene>
    <name evidence="2" type="ORF">IAA08_03865</name>
</gene>
<feature type="transmembrane region" description="Helical" evidence="1">
    <location>
        <begin position="34"/>
        <end position="53"/>
    </location>
</feature>
<dbReference type="AlphaFoldDB" id="A0A9D2D1X6"/>
<evidence type="ECO:0000313" key="2">
    <source>
        <dbReference type="EMBL" id="HIZ07058.1"/>
    </source>
</evidence>
<dbReference type="Proteomes" id="UP000824024">
    <property type="component" value="Unassembled WGS sequence"/>
</dbReference>
<dbReference type="InterPro" id="IPR006750">
    <property type="entry name" value="YdcZ"/>
</dbReference>
<feature type="transmembrane region" description="Helical" evidence="1">
    <location>
        <begin position="124"/>
        <end position="142"/>
    </location>
</feature>
<reference evidence="2" key="2">
    <citation type="submission" date="2021-04" db="EMBL/GenBank/DDBJ databases">
        <authorList>
            <person name="Gilroy R."/>
        </authorList>
    </citation>
    <scope>NUCLEOTIDE SEQUENCE</scope>
    <source>
        <strain evidence="2">CHK192-9172</strain>
    </source>
</reference>
<evidence type="ECO:0000256" key="1">
    <source>
        <dbReference type="SAM" id="Phobius"/>
    </source>
</evidence>
<proteinExistence type="predicted"/>
<comment type="caution">
    <text evidence="2">The sequence shown here is derived from an EMBL/GenBank/DDBJ whole genome shotgun (WGS) entry which is preliminary data.</text>
</comment>
<keyword evidence="1" id="KW-0812">Transmembrane</keyword>
<evidence type="ECO:0000313" key="3">
    <source>
        <dbReference type="Proteomes" id="UP000824024"/>
    </source>
</evidence>
<dbReference type="EMBL" id="DXCH01000108">
    <property type="protein sequence ID" value="HIZ07058.1"/>
    <property type="molecule type" value="Genomic_DNA"/>
</dbReference>
<dbReference type="Pfam" id="PF04657">
    <property type="entry name" value="DMT_YdcZ"/>
    <property type="match status" value="1"/>
</dbReference>
<sequence>MIGFFIAIASGILMSVQGVFNTGVSKTTGLWVSNSWVQATALLICLGGWLITGREHFSMLFKVQPKYMLLGGVLGALITLTVMQSMNALGPAKAVLFIVIAQIASAYVIQLLGWFGAQKTDLSVHKILGLGIAVTGILIFQWEKSA</sequence>
<protein>
    <submittedName>
        <fullName evidence="2">DMT family transporter</fullName>
    </submittedName>
</protein>
<keyword evidence="1" id="KW-0472">Membrane</keyword>
<dbReference type="PANTHER" id="PTHR34821:SF3">
    <property type="entry name" value="MEMBRANE PROTEIN"/>
    <property type="match status" value="1"/>
</dbReference>
<dbReference type="GO" id="GO:0005886">
    <property type="term" value="C:plasma membrane"/>
    <property type="evidence" value="ECO:0007669"/>
    <property type="project" value="TreeGrafter"/>
</dbReference>
<organism evidence="2 3">
    <name type="scientific">Candidatus Eubacterium avistercoris</name>
    <dbReference type="NCBI Taxonomy" id="2838567"/>
    <lineage>
        <taxon>Bacteria</taxon>
        <taxon>Bacillati</taxon>
        <taxon>Bacillota</taxon>
        <taxon>Clostridia</taxon>
        <taxon>Eubacteriales</taxon>
        <taxon>Eubacteriaceae</taxon>
        <taxon>Eubacterium</taxon>
    </lineage>
</organism>
<name>A0A9D2D1X6_9FIRM</name>
<feature type="transmembrane region" description="Helical" evidence="1">
    <location>
        <begin position="95"/>
        <end position="117"/>
    </location>
</feature>
<feature type="transmembrane region" description="Helical" evidence="1">
    <location>
        <begin position="65"/>
        <end position="83"/>
    </location>
</feature>
<dbReference type="PANTHER" id="PTHR34821">
    <property type="entry name" value="INNER MEMBRANE PROTEIN YDCZ"/>
    <property type="match status" value="1"/>
</dbReference>
<reference evidence="2" key="1">
    <citation type="journal article" date="2021" name="PeerJ">
        <title>Extensive microbial diversity within the chicken gut microbiome revealed by metagenomics and culture.</title>
        <authorList>
            <person name="Gilroy R."/>
            <person name="Ravi A."/>
            <person name="Getino M."/>
            <person name="Pursley I."/>
            <person name="Horton D.L."/>
            <person name="Alikhan N.F."/>
            <person name="Baker D."/>
            <person name="Gharbi K."/>
            <person name="Hall N."/>
            <person name="Watson M."/>
            <person name="Adriaenssens E.M."/>
            <person name="Foster-Nyarko E."/>
            <person name="Jarju S."/>
            <person name="Secka A."/>
            <person name="Antonio M."/>
            <person name="Oren A."/>
            <person name="Chaudhuri R.R."/>
            <person name="La Ragione R."/>
            <person name="Hildebrand F."/>
            <person name="Pallen M.J."/>
        </authorList>
    </citation>
    <scope>NUCLEOTIDE SEQUENCE</scope>
    <source>
        <strain evidence="2">CHK192-9172</strain>
    </source>
</reference>